<dbReference type="PANTHER" id="PTHR24161">
    <property type="entry name" value="ANK_REP_REGION DOMAIN-CONTAINING PROTEIN-RELATED"/>
    <property type="match status" value="1"/>
</dbReference>
<protein>
    <submittedName>
        <fullName evidence="4">Uncharacterized protein</fullName>
    </submittedName>
</protein>
<keyword evidence="5" id="KW-1185">Reference proteome</keyword>
<evidence type="ECO:0000256" key="2">
    <source>
        <dbReference type="ARBA" id="ARBA00023043"/>
    </source>
</evidence>
<dbReference type="SUPFAM" id="SSF48403">
    <property type="entry name" value="Ankyrin repeat"/>
    <property type="match status" value="1"/>
</dbReference>
<dbReference type="KEGG" id="nvi:100680440"/>
<dbReference type="SMART" id="SM00248">
    <property type="entry name" value="ANK"/>
    <property type="match status" value="11"/>
</dbReference>
<dbReference type="PROSITE" id="PS50088">
    <property type="entry name" value="ANK_REPEAT"/>
    <property type="match status" value="6"/>
</dbReference>
<evidence type="ECO:0000256" key="1">
    <source>
        <dbReference type="ARBA" id="ARBA00022737"/>
    </source>
</evidence>
<proteinExistence type="predicted"/>
<dbReference type="SMR" id="A0A7M7M7X7"/>
<gene>
    <name evidence="4" type="primary">100680440</name>
</gene>
<dbReference type="AlphaFoldDB" id="A0A7M7M7X7"/>
<dbReference type="Pfam" id="PF12796">
    <property type="entry name" value="Ank_2"/>
    <property type="match status" value="3"/>
</dbReference>
<dbReference type="EnsemblMetazoa" id="XM_031932361">
    <property type="protein sequence ID" value="XP_031788221"/>
    <property type="gene ID" value="LOC100680440"/>
</dbReference>
<dbReference type="PANTHER" id="PTHR24161:SF124">
    <property type="entry name" value="TRANSIENT RECEPTOR POTENTIAL CHANNEL PYREXIA"/>
    <property type="match status" value="1"/>
</dbReference>
<keyword evidence="2 3" id="KW-0040">ANK repeat</keyword>
<dbReference type="InParanoid" id="A0A7M7M7X7"/>
<feature type="repeat" description="ANK" evidence="3">
    <location>
        <begin position="359"/>
        <end position="391"/>
    </location>
</feature>
<evidence type="ECO:0000313" key="5">
    <source>
        <dbReference type="Proteomes" id="UP000002358"/>
    </source>
</evidence>
<reference evidence="4" key="1">
    <citation type="submission" date="2021-01" db="UniProtKB">
        <authorList>
            <consortium name="EnsemblMetazoa"/>
        </authorList>
    </citation>
    <scope>IDENTIFICATION</scope>
</reference>
<feature type="repeat" description="ANK" evidence="3">
    <location>
        <begin position="293"/>
        <end position="325"/>
    </location>
</feature>
<dbReference type="InterPro" id="IPR002110">
    <property type="entry name" value="Ankyrin_rpt"/>
</dbReference>
<dbReference type="PRINTS" id="PR01415">
    <property type="entry name" value="ANKYRIN"/>
</dbReference>
<dbReference type="EnsemblMetazoa" id="XM_016989283">
    <property type="protein sequence ID" value="XP_016844772"/>
    <property type="gene ID" value="LOC100680440"/>
</dbReference>
<evidence type="ECO:0000256" key="3">
    <source>
        <dbReference type="PROSITE-ProRule" id="PRU00023"/>
    </source>
</evidence>
<feature type="repeat" description="ANK" evidence="3">
    <location>
        <begin position="326"/>
        <end position="358"/>
    </location>
</feature>
<sequence length="581" mass="65518">MDAYSELFYRLREAVKSSSHSIIEQILGEEIFRSTLKSKDSHSGENRATLVNIAVSRNDEETVNRLLDYGVTINIDENRCQVIPPLVYAVVLGHERIAEILATRVKEHVDQRTSGEGYYKLENGDTALHAASRCGLDRLAAILLKNGATIDAPNSKSETALHLAIGAMIKAEARLAMVRCLLDHAARIDIGHKPALLLAIAQNQLDVAHLIIDQREDALEKKDSLGSGAMHYALKGCPANIEFMTMLVNKGIQVDEPNLAGKRPLHVAVRYRNAVMTKFLLDHGADIDATTESKETPLYFAALNGDMSMVKQLLDAGANIHVTTNREQTAFHAACQFGSVEMVCEMLKFGAKINGVSTYTQTPLYFACSKQSNDIVKTLLESGANPNAMTDIPYDSPLDFACRRGFEDTVWLLLKFGVQMKRPVYAYGIGIPFDKNITIMLIKHALLAKHQVMCEQFFTVYRNDPHFAKCQKELEMMKATEFYPNLTFFKMLVMQQEELMWMMRNVKVREAFEANFKEEQFPMYALYFTDRFADVKQMLKERDLAEEILSSVFSTILPVETINKVLDYVSYKDIRFLAKFA</sequence>
<dbReference type="Gene3D" id="1.25.40.20">
    <property type="entry name" value="Ankyrin repeat-containing domain"/>
    <property type="match status" value="3"/>
</dbReference>
<feature type="repeat" description="ANK" evidence="3">
    <location>
        <begin position="123"/>
        <end position="155"/>
    </location>
</feature>
<accession>A0A7M7M7X7</accession>
<dbReference type="Proteomes" id="UP000002358">
    <property type="component" value="Chromosome 5"/>
</dbReference>
<dbReference type="PROSITE" id="PS50297">
    <property type="entry name" value="ANK_REP_REGION"/>
    <property type="match status" value="4"/>
</dbReference>
<dbReference type="OrthoDB" id="448455at2759"/>
<keyword evidence="1" id="KW-0677">Repeat</keyword>
<name>A0A7M7M7X7_NASVI</name>
<feature type="repeat" description="ANK" evidence="3">
    <location>
        <begin position="260"/>
        <end position="292"/>
    </location>
</feature>
<evidence type="ECO:0000313" key="4">
    <source>
        <dbReference type="EnsemblMetazoa" id="XP_016844772"/>
    </source>
</evidence>
<organism evidence="4 5">
    <name type="scientific">Nasonia vitripennis</name>
    <name type="common">Parasitic wasp</name>
    <dbReference type="NCBI Taxonomy" id="7425"/>
    <lineage>
        <taxon>Eukaryota</taxon>
        <taxon>Metazoa</taxon>
        <taxon>Ecdysozoa</taxon>
        <taxon>Arthropoda</taxon>
        <taxon>Hexapoda</taxon>
        <taxon>Insecta</taxon>
        <taxon>Pterygota</taxon>
        <taxon>Neoptera</taxon>
        <taxon>Endopterygota</taxon>
        <taxon>Hymenoptera</taxon>
        <taxon>Apocrita</taxon>
        <taxon>Proctotrupomorpha</taxon>
        <taxon>Chalcidoidea</taxon>
        <taxon>Pteromalidae</taxon>
        <taxon>Pteromalinae</taxon>
        <taxon>Nasonia</taxon>
    </lineage>
</organism>
<dbReference type="InterPro" id="IPR036770">
    <property type="entry name" value="Ankyrin_rpt-contain_sf"/>
</dbReference>
<feature type="repeat" description="ANK" evidence="3">
    <location>
        <begin position="46"/>
        <end position="78"/>
    </location>
</feature>